<keyword evidence="11" id="KW-1185">Reference proteome</keyword>
<evidence type="ECO:0000256" key="5">
    <source>
        <dbReference type="SAM" id="Coils"/>
    </source>
</evidence>
<dbReference type="Gene3D" id="4.10.860.10">
    <property type="entry name" value="UVR domain"/>
    <property type="match status" value="1"/>
</dbReference>
<evidence type="ECO:0000256" key="6">
    <source>
        <dbReference type="SAM" id="MobiDB-lite"/>
    </source>
</evidence>
<proteinExistence type="predicted"/>
<keyword evidence="4" id="KW-0143">Chaperone</keyword>
<evidence type="ECO:0000259" key="8">
    <source>
        <dbReference type="SMART" id="SM00382"/>
    </source>
</evidence>
<keyword evidence="3" id="KW-0067">ATP-binding</keyword>
<dbReference type="Gene3D" id="3.40.50.300">
    <property type="entry name" value="P-loop containing nucleotide triphosphate hydrolases"/>
    <property type="match status" value="2"/>
</dbReference>
<dbReference type="OrthoDB" id="47330at2759"/>
<dbReference type="EMBL" id="BNJQ01000003">
    <property type="protein sequence ID" value="GHP02340.1"/>
    <property type="molecule type" value="Genomic_DNA"/>
</dbReference>
<keyword evidence="7" id="KW-1133">Transmembrane helix</keyword>
<feature type="domain" description="AAA+ ATPase" evidence="8">
    <location>
        <begin position="572"/>
        <end position="721"/>
    </location>
</feature>
<feature type="region of interest" description="Disordered" evidence="6">
    <location>
        <begin position="77"/>
        <end position="101"/>
    </location>
</feature>
<dbReference type="GO" id="GO:0034605">
    <property type="term" value="P:cellular response to heat"/>
    <property type="evidence" value="ECO:0007669"/>
    <property type="project" value="TreeGrafter"/>
</dbReference>
<feature type="compositionally biased region" description="Polar residues" evidence="6">
    <location>
        <begin position="77"/>
        <end position="93"/>
    </location>
</feature>
<evidence type="ECO:0000256" key="7">
    <source>
        <dbReference type="SAM" id="Phobius"/>
    </source>
</evidence>
<evidence type="ECO:0000313" key="10">
    <source>
        <dbReference type="EMBL" id="GHP02340.1"/>
    </source>
</evidence>
<dbReference type="Pfam" id="PF00004">
    <property type="entry name" value="AAA"/>
    <property type="match status" value="1"/>
</dbReference>
<dbReference type="GO" id="GO:0005524">
    <property type="term" value="F:ATP binding"/>
    <property type="evidence" value="ECO:0007669"/>
    <property type="project" value="UniProtKB-KW"/>
</dbReference>
<keyword evidence="7" id="KW-0812">Transmembrane</keyword>
<keyword evidence="5" id="KW-0175">Coiled coil</keyword>
<evidence type="ECO:0008006" key="12">
    <source>
        <dbReference type="Google" id="ProtNLM"/>
    </source>
</evidence>
<evidence type="ECO:0000256" key="4">
    <source>
        <dbReference type="ARBA" id="ARBA00023186"/>
    </source>
</evidence>
<dbReference type="Gene3D" id="1.10.8.60">
    <property type="match status" value="2"/>
</dbReference>
<feature type="domain" description="AAA+ ATPase" evidence="8">
    <location>
        <begin position="169"/>
        <end position="315"/>
    </location>
</feature>
<comment type="caution">
    <text evidence="10">The sequence shown here is derived from an EMBL/GenBank/DDBJ whole genome shotgun (WGS) entry which is preliminary data.</text>
</comment>
<evidence type="ECO:0000259" key="9">
    <source>
        <dbReference type="SMART" id="SM01086"/>
    </source>
</evidence>
<dbReference type="AlphaFoldDB" id="A0A830H8M0"/>
<dbReference type="SUPFAM" id="SSF52540">
    <property type="entry name" value="P-loop containing nucleoside triphosphate hydrolases"/>
    <property type="match status" value="2"/>
</dbReference>
<dbReference type="FunFam" id="3.40.50.300:FF:000025">
    <property type="entry name" value="ATP-dependent Clp protease subunit"/>
    <property type="match status" value="1"/>
</dbReference>
<dbReference type="InterPro" id="IPR027417">
    <property type="entry name" value="P-loop_NTPase"/>
</dbReference>
<dbReference type="CDD" id="cd00009">
    <property type="entry name" value="AAA"/>
    <property type="match status" value="1"/>
</dbReference>
<keyword evidence="7" id="KW-0472">Membrane</keyword>
<evidence type="ECO:0000256" key="3">
    <source>
        <dbReference type="ARBA" id="ARBA00022840"/>
    </source>
</evidence>
<dbReference type="InterPro" id="IPR019489">
    <property type="entry name" value="Clp_ATPase_C"/>
</dbReference>
<protein>
    <recommendedName>
        <fullName evidence="12">Clp R domain-containing protein</fullName>
    </recommendedName>
</protein>
<sequence length="924" mass="98605">MSSSTASGSASGASASASSSMTGASLELVSVFGMGVATAVTGISVAGLVASRSMKSGYHASSAPGNHSNNEVVVSAPQTSASAKAQNNNQIQKESADEAASKDDLAEMLKAMQAQQQPPVGPGGIPEDASALELFCADLTDEARKGNLDPLVGRHEELRRIVHILCRRCKNNPCLLGEPGVGKTAIIEGLAARLVSGDVPPALKGCKLLELDTSALAAGCAMPGDYEERMKRIVTEICSEENSGKVILFIDDIHQIVPIPPNMVNDGGAILKPALGRGQLRCIGCTSVDKFKKTIEQDPGLERRFQQVAVDEPSTQGALSVLRGLRGRYEEYHNVNMSESALLACVEMGKRYVTGRRLPDKAVDLMDEAAANVGMEVSTKNSEFDVIDRQIAQLTREKFQISERRTRQMRLLGGPQSAAGATKDGAKVVEKAQMSETQKNEDLMSGAALTIIDEKLAELREARDTAAKEMARDDEDNKAPAAKATAGAIVAKTPLAPSRRTSNVVQVSDVAKVVSRWTGIPANKLNANEKEKLLTLDDQLHSFVVGQHHAVMAVTQAIQRNRMDVAPTGTGPIASFMFLGPTGVGKTELAKALANTLFESAGPSNLVRFDMSEYMEKHAVARLIGAPPGYLGYDEGGLLTDTIRRRPYSVLLFDEVEKAHVDVLNVLLQVLDDGLLTDSKGVVTNFTNCVVIMTSNLGSSEIMKDAIELQARGISVVDSDEAEKDARGDTPKRRQRRERVMEAVRGHFRPEFINRVDDFVMFDPLSQSQIVDVVRMQTKRIAEKAVAQKKLKGLTFTDRAINSLAEFGYEPMYGARPVRRILRVELLQPLSHALLLGQFSHEDSVHVDASENGGLMGAFGGIGGGAATPARRKKRRGKVLGLFGGGGDGEDGFTFSGGNSAGGSIALGGATGECMGLLTLAKAS</sequence>
<accession>A0A830H8M0</accession>
<feature type="domain" description="Clp ATPase C-terminal" evidence="9">
    <location>
        <begin position="765"/>
        <end position="856"/>
    </location>
</feature>
<dbReference type="SMART" id="SM01086">
    <property type="entry name" value="ClpB_D2-small"/>
    <property type="match status" value="1"/>
</dbReference>
<dbReference type="Pfam" id="PF10431">
    <property type="entry name" value="ClpB_D2-small"/>
    <property type="match status" value="1"/>
</dbReference>
<dbReference type="CDD" id="cd19499">
    <property type="entry name" value="RecA-like_ClpB_Hsp104-like"/>
    <property type="match status" value="1"/>
</dbReference>
<dbReference type="PANTHER" id="PTHR11638">
    <property type="entry name" value="ATP-DEPENDENT CLP PROTEASE"/>
    <property type="match status" value="1"/>
</dbReference>
<dbReference type="GO" id="GO:0005737">
    <property type="term" value="C:cytoplasm"/>
    <property type="evidence" value="ECO:0007669"/>
    <property type="project" value="TreeGrafter"/>
</dbReference>
<dbReference type="GO" id="GO:0016887">
    <property type="term" value="F:ATP hydrolysis activity"/>
    <property type="evidence" value="ECO:0007669"/>
    <property type="project" value="InterPro"/>
</dbReference>
<name>A0A830H8M0_9CHLO</name>
<evidence type="ECO:0000256" key="1">
    <source>
        <dbReference type="ARBA" id="ARBA00022737"/>
    </source>
</evidence>
<dbReference type="InterPro" id="IPR003959">
    <property type="entry name" value="ATPase_AAA_core"/>
</dbReference>
<dbReference type="Pfam" id="PF17871">
    <property type="entry name" value="AAA_lid_9"/>
    <property type="match status" value="1"/>
</dbReference>
<evidence type="ECO:0000313" key="11">
    <source>
        <dbReference type="Proteomes" id="UP000660262"/>
    </source>
</evidence>
<dbReference type="PRINTS" id="PR00300">
    <property type="entry name" value="CLPPROTEASEA"/>
</dbReference>
<dbReference type="Proteomes" id="UP000660262">
    <property type="component" value="Unassembled WGS sequence"/>
</dbReference>
<dbReference type="InterPro" id="IPR041546">
    <property type="entry name" value="ClpA/ClpB_AAA_lid"/>
</dbReference>
<feature type="transmembrane region" description="Helical" evidence="7">
    <location>
        <begin position="28"/>
        <end position="50"/>
    </location>
</feature>
<dbReference type="PROSITE" id="PS00871">
    <property type="entry name" value="CLPAB_2"/>
    <property type="match status" value="1"/>
</dbReference>
<organism evidence="10 11">
    <name type="scientific">Pycnococcus provasolii</name>
    <dbReference type="NCBI Taxonomy" id="41880"/>
    <lineage>
        <taxon>Eukaryota</taxon>
        <taxon>Viridiplantae</taxon>
        <taxon>Chlorophyta</taxon>
        <taxon>Pseudoscourfieldiophyceae</taxon>
        <taxon>Pseudoscourfieldiales</taxon>
        <taxon>Pycnococcaceae</taxon>
        <taxon>Pycnococcus</taxon>
    </lineage>
</organism>
<reference evidence="10" key="1">
    <citation type="submission" date="2020-10" db="EMBL/GenBank/DDBJ databases">
        <title>Unveiling of a novel bifunctional photoreceptor, Dualchrome1, isolated from a cosmopolitan green alga.</title>
        <authorList>
            <person name="Suzuki S."/>
            <person name="Kawachi M."/>
        </authorList>
    </citation>
    <scope>NUCLEOTIDE SEQUENCE</scope>
    <source>
        <strain evidence="10">NIES 2893</strain>
    </source>
</reference>
<evidence type="ECO:0000256" key="2">
    <source>
        <dbReference type="ARBA" id="ARBA00022741"/>
    </source>
</evidence>
<dbReference type="InterPro" id="IPR003593">
    <property type="entry name" value="AAA+_ATPase"/>
</dbReference>
<keyword evidence="2" id="KW-0547">Nucleotide-binding</keyword>
<keyword evidence="1" id="KW-0677">Repeat</keyword>
<gene>
    <name evidence="10" type="ORF">PPROV_000109700</name>
</gene>
<dbReference type="InterPro" id="IPR050130">
    <property type="entry name" value="ClpA_ClpB"/>
</dbReference>
<feature type="coiled-coil region" evidence="5">
    <location>
        <begin position="449"/>
        <end position="476"/>
    </location>
</feature>
<dbReference type="Pfam" id="PF07724">
    <property type="entry name" value="AAA_2"/>
    <property type="match status" value="1"/>
</dbReference>
<dbReference type="SMART" id="SM00382">
    <property type="entry name" value="AAA"/>
    <property type="match status" value="2"/>
</dbReference>
<dbReference type="InterPro" id="IPR028299">
    <property type="entry name" value="ClpA/B_CS2"/>
</dbReference>
<dbReference type="InterPro" id="IPR001270">
    <property type="entry name" value="ClpA/B"/>
</dbReference>
<dbReference type="PANTHER" id="PTHR11638:SF18">
    <property type="entry name" value="HEAT SHOCK PROTEIN 104"/>
    <property type="match status" value="1"/>
</dbReference>